<evidence type="ECO:0000313" key="1">
    <source>
        <dbReference type="EMBL" id="RRA99477.1"/>
    </source>
</evidence>
<accession>A0A3P1BEI0</accession>
<proteinExistence type="predicted"/>
<reference evidence="1 2" key="1">
    <citation type="submission" date="2018-11" db="EMBL/GenBank/DDBJ databases">
        <authorList>
            <person name="Zhou Z."/>
            <person name="Wang G."/>
        </authorList>
    </citation>
    <scope>NUCLEOTIDE SEQUENCE [LARGE SCALE GENOMIC DNA]</scope>
    <source>
        <strain evidence="1 2">KCTC52004</strain>
    </source>
</reference>
<name>A0A3P1BEI0_9BACT</name>
<dbReference type="EMBL" id="RQJO01000014">
    <property type="protein sequence ID" value="RRA99477.1"/>
    <property type="molecule type" value="Genomic_DNA"/>
</dbReference>
<dbReference type="AlphaFoldDB" id="A0A3P1BEI0"/>
<organism evidence="1 2">
    <name type="scientific">Larkinella rosea</name>
    <dbReference type="NCBI Taxonomy" id="2025312"/>
    <lineage>
        <taxon>Bacteria</taxon>
        <taxon>Pseudomonadati</taxon>
        <taxon>Bacteroidota</taxon>
        <taxon>Cytophagia</taxon>
        <taxon>Cytophagales</taxon>
        <taxon>Spirosomataceae</taxon>
        <taxon>Larkinella</taxon>
    </lineage>
</organism>
<dbReference type="RefSeq" id="WP_124878285.1">
    <property type="nucleotide sequence ID" value="NZ_RQJO01000014.1"/>
</dbReference>
<evidence type="ECO:0000313" key="2">
    <source>
        <dbReference type="Proteomes" id="UP000271925"/>
    </source>
</evidence>
<keyword evidence="2" id="KW-1185">Reference proteome</keyword>
<dbReference type="OrthoDB" id="9775382at2"/>
<dbReference type="Proteomes" id="UP000271925">
    <property type="component" value="Unassembled WGS sequence"/>
</dbReference>
<sequence>MVKFDYLQLRTEAQYIQIDKSKFDITPAHQNQHGLETLRLSSKARAAISRKVNIPMRRIKVDIIGPYLCISVTAKILGHDYLELISSKTIDTCFENLVKYGILLQIDSKAIKNEAKLTSVEITNDFTLEHKPILEDYNVFAQAVFNPYQWNPKIWENKGFSLSKLVKEDKEFLSIYDKSEEMKLSRNRKLNQNYGPYPLSEGSMRAEAKLLSAKSIRNHFGKNSISDVLDSQYNPLGELFRRSFIDPKTIGPLEKFNKSDFKNLALATNNQFDYRRISDVINADNQRRHNRARKYRDVMKVVLTSDIRTRKSLTLLSEIIEKVS</sequence>
<comment type="caution">
    <text evidence="1">The sequence shown here is derived from an EMBL/GenBank/DDBJ whole genome shotgun (WGS) entry which is preliminary data.</text>
</comment>
<protein>
    <submittedName>
        <fullName evidence="1">Uncharacterized protein</fullName>
    </submittedName>
</protein>
<gene>
    <name evidence="1" type="ORF">EHT25_26385</name>
</gene>